<feature type="domain" description="Protein kinase" evidence="8">
    <location>
        <begin position="1"/>
        <end position="256"/>
    </location>
</feature>
<dbReference type="Gene3D" id="1.10.510.10">
    <property type="entry name" value="Transferase(Phosphotransferase) domain 1"/>
    <property type="match status" value="1"/>
</dbReference>
<accession>A0A6B2L4R5</accession>
<dbReference type="GO" id="GO:0008024">
    <property type="term" value="C:cyclin/CDK positive transcription elongation factor complex"/>
    <property type="evidence" value="ECO:0007669"/>
    <property type="project" value="TreeGrafter"/>
</dbReference>
<keyword evidence="6" id="KW-0067">ATP-binding</keyword>
<evidence type="ECO:0000256" key="3">
    <source>
        <dbReference type="ARBA" id="ARBA00022679"/>
    </source>
</evidence>
<proteinExistence type="inferred from homology"/>
<dbReference type="SMART" id="SM00220">
    <property type="entry name" value="S_TKc"/>
    <property type="match status" value="1"/>
</dbReference>
<dbReference type="GO" id="GO:0005524">
    <property type="term" value="F:ATP binding"/>
    <property type="evidence" value="ECO:0007669"/>
    <property type="project" value="UniProtKB-KW"/>
</dbReference>
<evidence type="ECO:0000256" key="1">
    <source>
        <dbReference type="ARBA" id="ARBA00006485"/>
    </source>
</evidence>
<reference evidence="9" key="1">
    <citation type="journal article" date="2020" name="J. Eukaryot. Microbiol.">
        <title>De novo Sequencing, Assembly and Annotation of the Transcriptome for the Free-Living Testate Amoeba Arcella intermedia.</title>
        <authorList>
            <person name="Ribeiro G.M."/>
            <person name="Porfirio-Sousa A.L."/>
            <person name="Maurer-Alcala X.X."/>
            <person name="Katz L.A."/>
            <person name="Lahr D.J.G."/>
        </authorList>
    </citation>
    <scope>NUCLEOTIDE SEQUENCE</scope>
</reference>
<feature type="region of interest" description="Disordered" evidence="7">
    <location>
        <begin position="392"/>
        <end position="411"/>
    </location>
</feature>
<dbReference type="GO" id="GO:0032968">
    <property type="term" value="P:positive regulation of transcription elongation by RNA polymerase II"/>
    <property type="evidence" value="ECO:0007669"/>
    <property type="project" value="TreeGrafter"/>
</dbReference>
<dbReference type="EMBL" id="GIBP01002859">
    <property type="protein sequence ID" value="NDV31828.1"/>
    <property type="molecule type" value="Transcribed_RNA"/>
</dbReference>
<evidence type="ECO:0000256" key="2">
    <source>
        <dbReference type="ARBA" id="ARBA00022527"/>
    </source>
</evidence>
<dbReference type="PROSITE" id="PS00108">
    <property type="entry name" value="PROTEIN_KINASE_ST"/>
    <property type="match status" value="1"/>
</dbReference>
<keyword evidence="3" id="KW-0808">Transferase</keyword>
<feature type="compositionally biased region" description="Low complexity" evidence="7">
    <location>
        <begin position="392"/>
        <end position="401"/>
    </location>
</feature>
<keyword evidence="5" id="KW-0418">Kinase</keyword>
<dbReference type="InterPro" id="IPR011009">
    <property type="entry name" value="Kinase-like_dom_sf"/>
</dbReference>
<dbReference type="SUPFAM" id="SSF56112">
    <property type="entry name" value="Protein kinase-like (PK-like)"/>
    <property type="match status" value="1"/>
</dbReference>
<name>A0A6B2L4R5_9EUKA</name>
<dbReference type="FunFam" id="1.10.510.10:FF:000624">
    <property type="entry name" value="Mitogen-activated protein kinase"/>
    <property type="match status" value="1"/>
</dbReference>
<dbReference type="InterPro" id="IPR050108">
    <property type="entry name" value="CDK"/>
</dbReference>
<dbReference type="PANTHER" id="PTHR24056:SF497">
    <property type="entry name" value="CYCLIN-DEPENDENT SERINE_THREONINE-PROTEIN KINASE DDB_G0278487-RELATED"/>
    <property type="match status" value="1"/>
</dbReference>
<dbReference type="Pfam" id="PF00069">
    <property type="entry name" value="Pkinase"/>
    <property type="match status" value="1"/>
</dbReference>
<evidence type="ECO:0000313" key="9">
    <source>
        <dbReference type="EMBL" id="NDV31828.1"/>
    </source>
</evidence>
<protein>
    <recommendedName>
        <fullName evidence="8">Protein kinase domain-containing protein</fullName>
    </recommendedName>
</protein>
<dbReference type="Gene3D" id="3.30.200.20">
    <property type="entry name" value="Phosphorylase Kinase, domain 1"/>
    <property type="match status" value="1"/>
</dbReference>
<evidence type="ECO:0000256" key="5">
    <source>
        <dbReference type="ARBA" id="ARBA00022777"/>
    </source>
</evidence>
<dbReference type="InterPro" id="IPR008271">
    <property type="entry name" value="Ser/Thr_kinase_AS"/>
</dbReference>
<dbReference type="PANTHER" id="PTHR24056">
    <property type="entry name" value="CELL DIVISION PROTEIN KINASE"/>
    <property type="match status" value="1"/>
</dbReference>
<feature type="compositionally biased region" description="Basic and acidic residues" evidence="7">
    <location>
        <begin position="331"/>
        <end position="345"/>
    </location>
</feature>
<comment type="similarity">
    <text evidence="1">Belongs to the protein kinase superfamily. CMGC Ser/Thr protein kinase family. CDC2/CDKX subfamily.</text>
</comment>
<evidence type="ECO:0000256" key="4">
    <source>
        <dbReference type="ARBA" id="ARBA00022741"/>
    </source>
</evidence>
<feature type="region of interest" description="Disordered" evidence="7">
    <location>
        <begin position="331"/>
        <end position="351"/>
    </location>
</feature>
<keyword evidence="4" id="KW-0547">Nucleotide-binding</keyword>
<evidence type="ECO:0000256" key="7">
    <source>
        <dbReference type="SAM" id="MobiDB-lite"/>
    </source>
</evidence>
<dbReference type="GO" id="GO:0008353">
    <property type="term" value="F:RNA polymerase II CTD heptapeptide repeat kinase activity"/>
    <property type="evidence" value="ECO:0007669"/>
    <property type="project" value="TreeGrafter"/>
</dbReference>
<dbReference type="GO" id="GO:0030332">
    <property type="term" value="F:cyclin binding"/>
    <property type="evidence" value="ECO:0007669"/>
    <property type="project" value="TreeGrafter"/>
</dbReference>
<evidence type="ECO:0000259" key="8">
    <source>
        <dbReference type="PROSITE" id="PS50011"/>
    </source>
</evidence>
<evidence type="ECO:0000256" key="6">
    <source>
        <dbReference type="ARBA" id="ARBA00022840"/>
    </source>
</evidence>
<organism evidence="9">
    <name type="scientific">Arcella intermedia</name>
    <dbReference type="NCBI Taxonomy" id="1963864"/>
    <lineage>
        <taxon>Eukaryota</taxon>
        <taxon>Amoebozoa</taxon>
        <taxon>Tubulinea</taxon>
        <taxon>Elardia</taxon>
        <taxon>Arcellinida</taxon>
        <taxon>Sphaerothecina</taxon>
        <taxon>Arcellidae</taxon>
        <taxon>Arcella</taxon>
    </lineage>
</organism>
<sequence>MVALKILETNDETQERYSKDEIEILKTLADVKNVVNLWDTITIDHLKKVVLIFEYMEYDLSGLLSLPNFQPSQQEVKVMMYQLLTGLGAVHEMGFMHRDIKTANILVNREGVLKIGDFGTATNFVKRSKFHAEVCTLWYRPPELLLGCTSYGPEIDIWACACIFVELATHKSFLRASEEMGQLDLICKFFGTPISNPVLTGLPLGDQLKNLPVYSPKTHSLLSSFDEDGFDLLMKMFSYTPKERPNTHQCLNHPFFTKDGEMRIEMNLNFQEIHGYEAITKEKESRIRRSDDGYRERDSSWRDGWRDWSWRGKPRGRNKFWRKRERYWEETSPKNEKKAKTESKKQSNRPYFSGFEDPFSSDLFALNPNSTTSLLKPYFPEAHLLLVEMKQNNNPQHPKPNGYLLSPLPLQ</sequence>
<dbReference type="InterPro" id="IPR000719">
    <property type="entry name" value="Prot_kinase_dom"/>
</dbReference>
<keyword evidence="2" id="KW-0723">Serine/threonine-protein kinase</keyword>
<dbReference type="PROSITE" id="PS50011">
    <property type="entry name" value="PROTEIN_KINASE_DOM"/>
    <property type="match status" value="1"/>
</dbReference>
<dbReference type="AlphaFoldDB" id="A0A6B2L4R5"/>